<keyword evidence="2" id="KW-1133">Transmembrane helix</keyword>
<protein>
    <recommendedName>
        <fullName evidence="5">YceG-like family protein</fullName>
    </recommendedName>
</protein>
<keyword evidence="2" id="KW-0472">Membrane</keyword>
<feature type="compositionally biased region" description="Acidic residues" evidence="1">
    <location>
        <begin position="67"/>
        <end position="82"/>
    </location>
</feature>
<feature type="transmembrane region" description="Helical" evidence="2">
    <location>
        <begin position="7"/>
        <end position="25"/>
    </location>
</feature>
<dbReference type="Gene3D" id="3.30.1490.480">
    <property type="entry name" value="Endolytic murein transglycosylase"/>
    <property type="match status" value="1"/>
</dbReference>
<dbReference type="AlphaFoldDB" id="A0A6N8FIH5"/>
<evidence type="ECO:0008006" key="5">
    <source>
        <dbReference type="Google" id="ProtNLM"/>
    </source>
</evidence>
<keyword evidence="4" id="KW-1185">Reference proteome</keyword>
<name>A0A6N8FIH5_9BACI</name>
<feature type="compositionally biased region" description="Acidic residues" evidence="1">
    <location>
        <begin position="91"/>
        <end position="116"/>
    </location>
</feature>
<evidence type="ECO:0000256" key="1">
    <source>
        <dbReference type="SAM" id="MobiDB-lite"/>
    </source>
</evidence>
<accession>A0A6N8FIH5</accession>
<evidence type="ECO:0000256" key="2">
    <source>
        <dbReference type="SAM" id="Phobius"/>
    </source>
</evidence>
<feature type="region of interest" description="Disordered" evidence="1">
    <location>
        <begin position="62"/>
        <end position="129"/>
    </location>
</feature>
<gene>
    <name evidence="3" type="ORF">GMD78_01730</name>
</gene>
<organism evidence="3 4">
    <name type="scientific">Ornithinibacillus caprae</name>
    <dbReference type="NCBI Taxonomy" id="2678566"/>
    <lineage>
        <taxon>Bacteria</taxon>
        <taxon>Bacillati</taxon>
        <taxon>Bacillota</taxon>
        <taxon>Bacilli</taxon>
        <taxon>Bacillales</taxon>
        <taxon>Bacillaceae</taxon>
        <taxon>Ornithinibacillus</taxon>
    </lineage>
</organism>
<sequence>MKHTIRAFAIGLFSAGLSMLIVHYFDEGTKQDLSEIPVEDIIDQLKEDGYRVLTESEFITLTVGNNDSDEEVSEQNDEENNETEVAKADDDNNEEEAKEDTEDSAENEEKNDESREEQESVKSYTLTIESGMPSSVIGTELEKNGIVDDGRELNQYLDDEGYSLRVQLGEFTFTSDMSFYEIAEKLTR</sequence>
<dbReference type="Proteomes" id="UP000469125">
    <property type="component" value="Unassembled WGS sequence"/>
</dbReference>
<dbReference type="RefSeq" id="WP_155666523.1">
    <property type="nucleotide sequence ID" value="NZ_WOCA01000001.1"/>
</dbReference>
<evidence type="ECO:0000313" key="4">
    <source>
        <dbReference type="Proteomes" id="UP000469125"/>
    </source>
</evidence>
<proteinExistence type="predicted"/>
<reference evidence="3 4" key="1">
    <citation type="submission" date="2019-11" db="EMBL/GenBank/DDBJ databases">
        <authorList>
            <person name="Li X."/>
        </authorList>
    </citation>
    <scope>NUCLEOTIDE SEQUENCE [LARGE SCALE GENOMIC DNA]</scope>
    <source>
        <strain evidence="3 4">L9</strain>
    </source>
</reference>
<evidence type="ECO:0000313" key="3">
    <source>
        <dbReference type="EMBL" id="MUK87118.1"/>
    </source>
</evidence>
<comment type="caution">
    <text evidence="3">The sequence shown here is derived from an EMBL/GenBank/DDBJ whole genome shotgun (WGS) entry which is preliminary data.</text>
</comment>
<dbReference type="EMBL" id="WOCA01000001">
    <property type="protein sequence ID" value="MUK87118.1"/>
    <property type="molecule type" value="Genomic_DNA"/>
</dbReference>
<keyword evidence="2" id="KW-0812">Transmembrane</keyword>